<dbReference type="InterPro" id="IPR006531">
    <property type="entry name" value="Gp5/Vgr_OB"/>
</dbReference>
<dbReference type="RefSeq" id="WP_248944644.1">
    <property type="nucleotide sequence ID" value="NZ_JAGQDC010000003.1"/>
</dbReference>
<organism evidence="4 5">
    <name type="scientific">Serratia silvae</name>
    <dbReference type="NCBI Taxonomy" id="2824122"/>
    <lineage>
        <taxon>Bacteria</taxon>
        <taxon>Pseudomonadati</taxon>
        <taxon>Pseudomonadota</taxon>
        <taxon>Gammaproteobacteria</taxon>
        <taxon>Enterobacterales</taxon>
        <taxon>Yersiniaceae</taxon>
        <taxon>Serratia</taxon>
    </lineage>
</organism>
<evidence type="ECO:0000256" key="1">
    <source>
        <dbReference type="ARBA" id="ARBA00005558"/>
    </source>
</evidence>
<feature type="domain" description="Gp5/Type VI secretion system Vgr C-terminal trimerisation" evidence="3">
    <location>
        <begin position="468"/>
        <end position="570"/>
    </location>
</feature>
<gene>
    <name evidence="4" type="primary">tssI</name>
    <name evidence="4" type="ORF">KAJ71_04850</name>
</gene>
<dbReference type="SUPFAM" id="SSF69279">
    <property type="entry name" value="Phage tail proteins"/>
    <property type="match status" value="2"/>
</dbReference>
<reference evidence="4" key="1">
    <citation type="submission" date="2021-04" db="EMBL/GenBank/DDBJ databases">
        <title>Genome sequence of Serratia sp. arafor3.</title>
        <authorList>
            <person name="Besaury L."/>
        </authorList>
    </citation>
    <scope>NUCLEOTIDE SEQUENCE</scope>
    <source>
        <strain evidence="4">Arafor3</strain>
    </source>
</reference>
<evidence type="ECO:0000313" key="5">
    <source>
        <dbReference type="Proteomes" id="UP001165275"/>
    </source>
</evidence>
<keyword evidence="5" id="KW-1185">Reference proteome</keyword>
<dbReference type="InterPro" id="IPR006533">
    <property type="entry name" value="T6SS_Vgr_RhsGE"/>
</dbReference>
<evidence type="ECO:0000259" key="2">
    <source>
        <dbReference type="Pfam" id="PF04717"/>
    </source>
</evidence>
<sequence>MDSNGLYFHCRIADFPLTTFAVTEFQMRGALSTLFELILTLTSDHSQLRLSEQLLQPASLTIIAAGLPQRTIAGLISGAERGKTGVRKTYYTITVRPPLWLLTLSQDSRIFHQQSVPQILQALMQKHRVHSDKKLYDRHQKREYVTQKRETDYAFFARLAAEEGISFWSESSTEGKPLLFYSDSRLGMSGAGKFAFNPQLPSGEYHHVITDVRFGVFMAPRQAILKDRDYRAPHDGLKHYAFLDGDQPGDGNSFTLYDSYGGYQEHPEGQLFSQYRLDALRAESETGVATGCCIGLMPGKVFSIHAHPSEEINRRWQVVAESHHGRCPQAAEEENGGQGTTLHSEVRFVSSQTNWRPSFRRKPQSDGAEVATVVGPPGEEIYTNSDGAVRIHFHWNRYDKADDRASCWVRVAQGWNGNGYGFCAIPRIGQEVVVTYLDGDIDRPLVTGCTYNGENRPPLDLPAEKTCTTFKTKTHKGTGFNELRFDDANGSEEVFIHAQKDKNIKIRHNRTIAVDVDDDETVGGNQQILVKKNQEMEVLERQSVIVNGEQATTYRKSHTLSITEDFSETVKGNKTLTVEQNQAIKIVGQQNNQVEGSRFLDVAGDNTLSVGNNITITSKAGEVIIGNAGGRIVIDPIGNIRLEGLSITLDNHTAGRAGPVSKYRYSAQYLLTDQKTKEARAYEPYLLKTADGQVVSGFTNEFGQTRRVFTESEDEVELAIYERKKQPVRTLFHVTNGEMMEQTFEFVDTEESL</sequence>
<name>A0ABT0K9H4_9GAMM</name>
<dbReference type="InterPro" id="IPR037026">
    <property type="entry name" value="Vgr_OB-fold_dom_sf"/>
</dbReference>
<dbReference type="Gene3D" id="3.55.50.10">
    <property type="entry name" value="Baseplate protein-like domains"/>
    <property type="match status" value="1"/>
</dbReference>
<dbReference type="Pfam" id="PF22178">
    <property type="entry name" value="Gp5_trimer_C"/>
    <property type="match status" value="1"/>
</dbReference>
<comment type="caution">
    <text evidence="4">The sequence shown here is derived from an EMBL/GenBank/DDBJ whole genome shotgun (WGS) entry which is preliminary data.</text>
</comment>
<evidence type="ECO:0000313" key="4">
    <source>
        <dbReference type="EMBL" id="MCL1028369.1"/>
    </source>
</evidence>
<dbReference type="NCBIfam" id="TIGR01646">
    <property type="entry name" value="vgr_GE"/>
    <property type="match status" value="1"/>
</dbReference>
<dbReference type="Gene3D" id="2.30.110.50">
    <property type="match status" value="1"/>
</dbReference>
<dbReference type="PANTHER" id="PTHR32305">
    <property type="match status" value="1"/>
</dbReference>
<dbReference type="SUPFAM" id="SSF69255">
    <property type="entry name" value="gp5 N-terminal domain-like"/>
    <property type="match status" value="1"/>
</dbReference>
<dbReference type="InterPro" id="IPR050708">
    <property type="entry name" value="T6SS_VgrG/RHS"/>
</dbReference>
<dbReference type="SUPFAM" id="SSF69349">
    <property type="entry name" value="Phage fibre proteins"/>
    <property type="match status" value="1"/>
</dbReference>
<protein>
    <submittedName>
        <fullName evidence="4">Type VI secretion system tip protein VgrG</fullName>
    </submittedName>
</protein>
<comment type="similarity">
    <text evidence="1">Belongs to the VgrG protein family.</text>
</comment>
<dbReference type="Pfam" id="PF05954">
    <property type="entry name" value="Phage_GPD"/>
    <property type="match status" value="1"/>
</dbReference>
<dbReference type="Proteomes" id="UP001165275">
    <property type="component" value="Unassembled WGS sequence"/>
</dbReference>
<dbReference type="Pfam" id="PF04717">
    <property type="entry name" value="Phage_base_V"/>
    <property type="match status" value="1"/>
</dbReference>
<dbReference type="EMBL" id="JAGQDC010000003">
    <property type="protein sequence ID" value="MCL1028369.1"/>
    <property type="molecule type" value="Genomic_DNA"/>
</dbReference>
<dbReference type="InterPro" id="IPR054030">
    <property type="entry name" value="Gp5_Vgr_C"/>
</dbReference>
<accession>A0ABT0K9H4</accession>
<dbReference type="InterPro" id="IPR017847">
    <property type="entry name" value="T6SS_RhsGE_Vgr_subset"/>
</dbReference>
<dbReference type="Gene3D" id="2.40.50.230">
    <property type="entry name" value="Gp5 N-terminal domain"/>
    <property type="match status" value="1"/>
</dbReference>
<proteinExistence type="inferred from homology"/>
<feature type="domain" description="Gp5/Type VI secretion system Vgr protein OB-fold" evidence="2">
    <location>
        <begin position="387"/>
        <end position="451"/>
    </location>
</feature>
<dbReference type="NCBIfam" id="TIGR03361">
    <property type="entry name" value="VI_Rhs_Vgr"/>
    <property type="match status" value="1"/>
</dbReference>
<evidence type="ECO:0000259" key="3">
    <source>
        <dbReference type="Pfam" id="PF22178"/>
    </source>
</evidence>
<dbReference type="PANTHER" id="PTHR32305:SF11">
    <property type="entry name" value="TYPE VI SECRETION SYSTEM SPIKE PROTEIN VGRG3"/>
    <property type="match status" value="1"/>
</dbReference>
<dbReference type="Gene3D" id="4.10.220.110">
    <property type="match status" value="1"/>
</dbReference>